<dbReference type="InterPro" id="IPR000301">
    <property type="entry name" value="Tetraspanin_animals"/>
</dbReference>
<evidence type="ECO:0000256" key="6">
    <source>
        <dbReference type="RuleBase" id="RU361218"/>
    </source>
</evidence>
<comment type="similarity">
    <text evidence="2 6">Belongs to the tetraspanin (TM4SF) family.</text>
</comment>
<dbReference type="InterPro" id="IPR018499">
    <property type="entry name" value="Tetraspanin/Peripherin"/>
</dbReference>
<gene>
    <name evidence="7" type="ORF">PLOB_00013769</name>
</gene>
<reference evidence="7 8" key="1">
    <citation type="submission" date="2022-05" db="EMBL/GenBank/DDBJ databases">
        <authorList>
            <consortium name="Genoscope - CEA"/>
            <person name="William W."/>
        </authorList>
    </citation>
    <scope>NUCLEOTIDE SEQUENCE [LARGE SCALE GENOMIC DNA]</scope>
</reference>
<dbReference type="Gene3D" id="1.10.1450.10">
    <property type="entry name" value="Tetraspanin"/>
    <property type="match status" value="1"/>
</dbReference>
<dbReference type="InterPro" id="IPR008952">
    <property type="entry name" value="Tetraspanin_EC2_sf"/>
</dbReference>
<keyword evidence="4 6" id="KW-1133">Transmembrane helix</keyword>
<accession>A0ABN8NDV2</accession>
<dbReference type="SUPFAM" id="SSF48652">
    <property type="entry name" value="Tetraspanin"/>
    <property type="match status" value="1"/>
</dbReference>
<evidence type="ECO:0000256" key="1">
    <source>
        <dbReference type="ARBA" id="ARBA00004141"/>
    </source>
</evidence>
<feature type="transmembrane region" description="Helical" evidence="6">
    <location>
        <begin position="12"/>
        <end position="38"/>
    </location>
</feature>
<evidence type="ECO:0000313" key="7">
    <source>
        <dbReference type="EMBL" id="CAH3105599.1"/>
    </source>
</evidence>
<comment type="caution">
    <text evidence="7">The sequence shown here is derived from an EMBL/GenBank/DDBJ whole genome shotgun (WGS) entry which is preliminary data.</text>
</comment>
<keyword evidence="3 6" id="KW-0812">Transmembrane</keyword>
<keyword evidence="5 6" id="KW-0472">Membrane</keyword>
<organism evidence="7 8">
    <name type="scientific">Porites lobata</name>
    <dbReference type="NCBI Taxonomy" id="104759"/>
    <lineage>
        <taxon>Eukaryota</taxon>
        <taxon>Metazoa</taxon>
        <taxon>Cnidaria</taxon>
        <taxon>Anthozoa</taxon>
        <taxon>Hexacorallia</taxon>
        <taxon>Scleractinia</taxon>
        <taxon>Fungiina</taxon>
        <taxon>Poritidae</taxon>
        <taxon>Porites</taxon>
    </lineage>
</organism>
<sequence>MAENKLGPCMQCVRFILFAFNALFWLTGLGLLGVGIWARVQFSDYMKLSSHDYSTACYVLIGAGVFVTIIGFLGCCGALKEQVCMLKTFAVILGILFLVELGGSITGYVFRHKIKSGFSEGLDAALDDYKEKGFTDAWDGLQSKLHCCGSANYTDWFYRDWSSEEVGNFSVPKSCCVKEADNCNKNVTTHPGTIYHKGCYDAAVNFFEDKLLIIGATALGIALFQSCNPCGPLAPLIKSSGWPWDQDLHTSTVASHCCHHS</sequence>
<proteinExistence type="inferred from homology"/>
<dbReference type="EMBL" id="CALNXK010000018">
    <property type="protein sequence ID" value="CAH3105599.1"/>
    <property type="molecule type" value="Genomic_DNA"/>
</dbReference>
<evidence type="ECO:0000256" key="5">
    <source>
        <dbReference type="ARBA" id="ARBA00023136"/>
    </source>
</evidence>
<evidence type="ECO:0000313" key="8">
    <source>
        <dbReference type="Proteomes" id="UP001159405"/>
    </source>
</evidence>
<evidence type="ECO:0000256" key="3">
    <source>
        <dbReference type="ARBA" id="ARBA00022692"/>
    </source>
</evidence>
<comment type="subcellular location">
    <subcellularLocation>
        <location evidence="1 6">Membrane</location>
        <topology evidence="1 6">Multi-pass membrane protein</topology>
    </subcellularLocation>
</comment>
<dbReference type="PANTHER" id="PTHR19282:SF534">
    <property type="entry name" value="TETRASPANIN FAMILY-RELATED"/>
    <property type="match status" value="1"/>
</dbReference>
<evidence type="ECO:0000256" key="4">
    <source>
        <dbReference type="ARBA" id="ARBA00022989"/>
    </source>
</evidence>
<dbReference type="Pfam" id="PF00335">
    <property type="entry name" value="Tetraspanin"/>
    <property type="match status" value="1"/>
</dbReference>
<dbReference type="Proteomes" id="UP001159405">
    <property type="component" value="Unassembled WGS sequence"/>
</dbReference>
<dbReference type="PRINTS" id="PR00259">
    <property type="entry name" value="TMFOUR"/>
</dbReference>
<dbReference type="PIRSF" id="PIRSF002419">
    <property type="entry name" value="Tetraspanin"/>
    <property type="match status" value="1"/>
</dbReference>
<feature type="transmembrane region" description="Helical" evidence="6">
    <location>
        <begin position="91"/>
        <end position="110"/>
    </location>
</feature>
<dbReference type="PANTHER" id="PTHR19282">
    <property type="entry name" value="TETRASPANIN"/>
    <property type="match status" value="1"/>
</dbReference>
<evidence type="ECO:0000256" key="2">
    <source>
        <dbReference type="ARBA" id="ARBA00006840"/>
    </source>
</evidence>
<protein>
    <recommendedName>
        <fullName evidence="6">Tetraspanin</fullName>
    </recommendedName>
</protein>
<comment type="caution">
    <text evidence="6">Lacks conserved residue(s) required for the propagation of feature annotation.</text>
</comment>
<name>A0ABN8NDV2_9CNID</name>
<keyword evidence="8" id="KW-1185">Reference proteome</keyword>
<feature type="transmembrane region" description="Helical" evidence="6">
    <location>
        <begin position="58"/>
        <end position="79"/>
    </location>
</feature>